<dbReference type="InterPro" id="IPR023696">
    <property type="entry name" value="Ureohydrolase_dom_sf"/>
</dbReference>
<dbReference type="AlphaFoldDB" id="A0A2T2WLL6"/>
<feature type="binding site" evidence="4">
    <location>
        <position position="213"/>
    </location>
    <ligand>
        <name>Mn(2+)</name>
        <dbReference type="ChEBI" id="CHEBI:29035"/>
        <label>1</label>
    </ligand>
</feature>
<evidence type="ECO:0000313" key="7">
    <source>
        <dbReference type="Proteomes" id="UP000241848"/>
    </source>
</evidence>
<evidence type="ECO:0000256" key="4">
    <source>
        <dbReference type="PIRSR" id="PIRSR036979-1"/>
    </source>
</evidence>
<dbReference type="InterPro" id="IPR005925">
    <property type="entry name" value="Agmatinase-rel"/>
</dbReference>
<evidence type="ECO:0000313" key="6">
    <source>
        <dbReference type="EMBL" id="PSR23135.1"/>
    </source>
</evidence>
<keyword evidence="2 4" id="KW-0479">Metal-binding</keyword>
<protein>
    <submittedName>
        <fullName evidence="6">Agmatinase</fullName>
    </submittedName>
</protein>
<keyword evidence="4" id="KW-0464">Manganese</keyword>
<comment type="cofactor">
    <cofactor evidence="4">
        <name>Mn(2+)</name>
        <dbReference type="ChEBI" id="CHEBI:29035"/>
    </cofactor>
    <text evidence="4">Binds 2 manganese ions per subunit.</text>
</comment>
<evidence type="ECO:0000256" key="5">
    <source>
        <dbReference type="RuleBase" id="RU003684"/>
    </source>
</evidence>
<dbReference type="EMBL" id="PXYV01000008">
    <property type="protein sequence ID" value="PSR23135.1"/>
    <property type="molecule type" value="Genomic_DNA"/>
</dbReference>
<dbReference type="PROSITE" id="PS01053">
    <property type="entry name" value="ARGINASE_1"/>
    <property type="match status" value="1"/>
</dbReference>
<feature type="binding site" evidence="4">
    <location>
        <position position="137"/>
    </location>
    <ligand>
        <name>Mn(2+)</name>
        <dbReference type="ChEBI" id="CHEBI:29035"/>
        <label>1</label>
    </ligand>
</feature>
<name>A0A2T2WLL6_9FIRM</name>
<evidence type="ECO:0000256" key="1">
    <source>
        <dbReference type="ARBA" id="ARBA00009227"/>
    </source>
</evidence>
<evidence type="ECO:0000256" key="2">
    <source>
        <dbReference type="ARBA" id="ARBA00022723"/>
    </source>
</evidence>
<dbReference type="GO" id="GO:0046872">
    <property type="term" value="F:metal ion binding"/>
    <property type="evidence" value="ECO:0007669"/>
    <property type="project" value="UniProtKB-KW"/>
</dbReference>
<feature type="binding site" evidence="4">
    <location>
        <position position="133"/>
    </location>
    <ligand>
        <name>Mn(2+)</name>
        <dbReference type="ChEBI" id="CHEBI:29035"/>
        <label>1</label>
    </ligand>
</feature>
<comment type="similarity">
    <text evidence="1">Belongs to the arginase family. Agmatinase subfamily.</text>
</comment>
<dbReference type="InterPro" id="IPR006035">
    <property type="entry name" value="Ureohydrolase"/>
</dbReference>
<dbReference type="GO" id="GO:0008783">
    <property type="term" value="F:agmatinase activity"/>
    <property type="evidence" value="ECO:0007669"/>
    <property type="project" value="TreeGrafter"/>
</dbReference>
<dbReference type="PROSITE" id="PS51409">
    <property type="entry name" value="ARGINASE_2"/>
    <property type="match status" value="1"/>
</dbReference>
<dbReference type="PANTHER" id="PTHR11358:SF26">
    <property type="entry name" value="GUANIDINO ACID HYDROLASE, MITOCHONDRIAL"/>
    <property type="match status" value="1"/>
</dbReference>
<evidence type="ECO:0000256" key="3">
    <source>
        <dbReference type="ARBA" id="ARBA00022801"/>
    </source>
</evidence>
<dbReference type="Pfam" id="PF00491">
    <property type="entry name" value="Arginase"/>
    <property type="match status" value="1"/>
</dbReference>
<feature type="binding site" evidence="4">
    <location>
        <position position="110"/>
    </location>
    <ligand>
        <name>Mn(2+)</name>
        <dbReference type="ChEBI" id="CHEBI:29035"/>
        <label>1</label>
    </ligand>
</feature>
<dbReference type="PIRSF" id="PIRSF036979">
    <property type="entry name" value="Arginase"/>
    <property type="match status" value="1"/>
</dbReference>
<gene>
    <name evidence="6" type="primary">speB</name>
    <name evidence="6" type="ORF">C7B45_04140</name>
</gene>
<dbReference type="Proteomes" id="UP000241848">
    <property type="component" value="Unassembled WGS sequence"/>
</dbReference>
<sequence>MRWLTRTDRFLGLNADWDTARWVYFGIPMDFTASFQPGSRFAPARVREASYALETYSLALDRDLEDLEVMDAGDLDLPFGNVAESLHRIEATAAEICSEQRRFVACGGEHLVTLPLVQALARQIPDLTVIHWDAHADLRDAYLGERLSHATVLRRVCECLMPGHLYQYGIRSATREEVQYARSHAHFYPHEVLKPLSQTLNELKDRPVYVTIDVDVMDPAFMPGTGTPEPGGVSSAEIFEAITLLSQLDVVGLDVVETMPVPDMSQRSAILAAKIVRQALLSIYR</sequence>
<dbReference type="Gene3D" id="3.40.800.10">
    <property type="entry name" value="Ureohydrolase domain"/>
    <property type="match status" value="1"/>
</dbReference>
<dbReference type="GO" id="GO:0033389">
    <property type="term" value="P:putrescine biosynthetic process from arginine, via agmatine"/>
    <property type="evidence" value="ECO:0007669"/>
    <property type="project" value="TreeGrafter"/>
</dbReference>
<dbReference type="SUPFAM" id="SSF52768">
    <property type="entry name" value="Arginase/deacetylase"/>
    <property type="match status" value="1"/>
</dbReference>
<feature type="binding site" evidence="4">
    <location>
        <position position="215"/>
    </location>
    <ligand>
        <name>Mn(2+)</name>
        <dbReference type="ChEBI" id="CHEBI:29035"/>
        <label>1</label>
    </ligand>
</feature>
<reference evidence="6 7" key="1">
    <citation type="journal article" date="2014" name="BMC Genomics">
        <title>Comparison of environmental and isolate Sulfobacillus genomes reveals diverse carbon, sulfur, nitrogen, and hydrogen metabolisms.</title>
        <authorList>
            <person name="Justice N.B."/>
            <person name="Norman A."/>
            <person name="Brown C.T."/>
            <person name="Singh A."/>
            <person name="Thomas B.C."/>
            <person name="Banfield J.F."/>
        </authorList>
    </citation>
    <scope>NUCLEOTIDE SEQUENCE [LARGE SCALE GENOMIC DNA]</scope>
    <source>
        <strain evidence="6">AMDSBA3</strain>
    </source>
</reference>
<accession>A0A2T2WLL6</accession>
<dbReference type="InterPro" id="IPR020855">
    <property type="entry name" value="Ureohydrolase_Mn_BS"/>
</dbReference>
<organism evidence="6 7">
    <name type="scientific">Sulfobacillus acidophilus</name>
    <dbReference type="NCBI Taxonomy" id="53633"/>
    <lineage>
        <taxon>Bacteria</taxon>
        <taxon>Bacillati</taxon>
        <taxon>Bacillota</taxon>
        <taxon>Clostridia</taxon>
        <taxon>Eubacteriales</taxon>
        <taxon>Clostridiales Family XVII. Incertae Sedis</taxon>
        <taxon>Sulfobacillus</taxon>
    </lineage>
</organism>
<dbReference type="NCBIfam" id="TIGR01230">
    <property type="entry name" value="agmatinase"/>
    <property type="match status" value="1"/>
</dbReference>
<dbReference type="PANTHER" id="PTHR11358">
    <property type="entry name" value="ARGINASE/AGMATINASE"/>
    <property type="match status" value="1"/>
</dbReference>
<feature type="binding site" evidence="4">
    <location>
        <position position="135"/>
    </location>
    <ligand>
        <name>Mn(2+)</name>
        <dbReference type="ChEBI" id="CHEBI:29035"/>
        <label>1</label>
    </ligand>
</feature>
<keyword evidence="3 5" id="KW-0378">Hydrolase</keyword>
<dbReference type="CDD" id="cd11593">
    <property type="entry name" value="Agmatinase-like_2"/>
    <property type="match status" value="1"/>
</dbReference>
<proteinExistence type="inferred from homology"/>
<comment type="caution">
    <text evidence="6">The sequence shown here is derived from an EMBL/GenBank/DDBJ whole genome shotgun (WGS) entry which is preliminary data.</text>
</comment>